<name>A0A840MRI2_9PROT</name>
<keyword evidence="2" id="KW-1185">Reference proteome</keyword>
<dbReference type="Proteomes" id="UP000575898">
    <property type="component" value="Unassembled WGS sequence"/>
</dbReference>
<protein>
    <submittedName>
        <fullName evidence="1">Uncharacterized protein</fullName>
    </submittedName>
</protein>
<sequence length="171" mass="19793">MTRLQTCFLAWCLLAATLPLLPWRTPPITRATPFPGWPTTLDGRPLRPLPLTALEQRFQTGFPGKMARFTDGEREIILRWVNAPSRKLHPSIDCFKAHGYQLTLQPAIDKNGQQWSRFIARKGHDTWTVEERIIDTQGRQWRDASAWYWSAVLNQSEAPWWAITTAQPTRQ</sequence>
<organism evidence="1 2">
    <name type="scientific">Chitinivorax tropicus</name>
    <dbReference type="NCBI Taxonomy" id="714531"/>
    <lineage>
        <taxon>Bacteria</taxon>
        <taxon>Pseudomonadati</taxon>
        <taxon>Pseudomonadota</taxon>
        <taxon>Betaproteobacteria</taxon>
        <taxon>Chitinivorax</taxon>
    </lineage>
</organism>
<dbReference type="AlphaFoldDB" id="A0A840MRI2"/>
<accession>A0A840MRI2</accession>
<comment type="caution">
    <text evidence="1">The sequence shown here is derived from an EMBL/GenBank/DDBJ whole genome shotgun (WGS) entry which is preliminary data.</text>
</comment>
<gene>
    <name evidence="1" type="ORF">HNQ59_002344</name>
</gene>
<reference evidence="1 2" key="1">
    <citation type="submission" date="2020-08" db="EMBL/GenBank/DDBJ databases">
        <title>Genomic Encyclopedia of Type Strains, Phase IV (KMG-IV): sequencing the most valuable type-strain genomes for metagenomic binning, comparative biology and taxonomic classification.</title>
        <authorList>
            <person name="Goeker M."/>
        </authorList>
    </citation>
    <scope>NUCLEOTIDE SEQUENCE [LARGE SCALE GENOMIC DNA]</scope>
    <source>
        <strain evidence="1 2">DSM 27165</strain>
    </source>
</reference>
<dbReference type="RefSeq" id="WP_184039234.1">
    <property type="nucleotide sequence ID" value="NZ_JACHHY010000013.1"/>
</dbReference>
<evidence type="ECO:0000313" key="2">
    <source>
        <dbReference type="Proteomes" id="UP000575898"/>
    </source>
</evidence>
<proteinExistence type="predicted"/>
<dbReference type="EMBL" id="JACHHY010000013">
    <property type="protein sequence ID" value="MBB5019046.1"/>
    <property type="molecule type" value="Genomic_DNA"/>
</dbReference>
<evidence type="ECO:0000313" key="1">
    <source>
        <dbReference type="EMBL" id="MBB5019046.1"/>
    </source>
</evidence>